<proteinExistence type="predicted"/>
<keyword evidence="3" id="KW-1185">Reference proteome</keyword>
<dbReference type="EMBL" id="ML120364">
    <property type="protein sequence ID" value="RPB03066.1"/>
    <property type="molecule type" value="Genomic_DNA"/>
</dbReference>
<name>A0A3N4JXI4_9PEZI</name>
<gene>
    <name evidence="2" type="ORF">L873DRAFT_275711</name>
</gene>
<reference evidence="2 3" key="1">
    <citation type="journal article" date="2018" name="Nat. Ecol. Evol.">
        <title>Pezizomycetes genomes reveal the molecular basis of ectomycorrhizal truffle lifestyle.</title>
        <authorList>
            <person name="Murat C."/>
            <person name="Payen T."/>
            <person name="Noel B."/>
            <person name="Kuo A."/>
            <person name="Morin E."/>
            <person name="Chen J."/>
            <person name="Kohler A."/>
            <person name="Krizsan K."/>
            <person name="Balestrini R."/>
            <person name="Da Silva C."/>
            <person name="Montanini B."/>
            <person name="Hainaut M."/>
            <person name="Levati E."/>
            <person name="Barry K.W."/>
            <person name="Belfiori B."/>
            <person name="Cichocki N."/>
            <person name="Clum A."/>
            <person name="Dockter R.B."/>
            <person name="Fauchery L."/>
            <person name="Guy J."/>
            <person name="Iotti M."/>
            <person name="Le Tacon F."/>
            <person name="Lindquist E.A."/>
            <person name="Lipzen A."/>
            <person name="Malagnac F."/>
            <person name="Mello A."/>
            <person name="Molinier V."/>
            <person name="Miyauchi S."/>
            <person name="Poulain J."/>
            <person name="Riccioni C."/>
            <person name="Rubini A."/>
            <person name="Sitrit Y."/>
            <person name="Splivallo R."/>
            <person name="Traeger S."/>
            <person name="Wang M."/>
            <person name="Zifcakova L."/>
            <person name="Wipf D."/>
            <person name="Zambonelli A."/>
            <person name="Paolocci F."/>
            <person name="Nowrousian M."/>
            <person name="Ottonello S."/>
            <person name="Baldrian P."/>
            <person name="Spatafora J.W."/>
            <person name="Henrissat B."/>
            <person name="Nagy L.G."/>
            <person name="Aury J.M."/>
            <person name="Wincker P."/>
            <person name="Grigoriev I.V."/>
            <person name="Bonfante P."/>
            <person name="Martin F.M."/>
        </authorList>
    </citation>
    <scope>NUCLEOTIDE SEQUENCE [LARGE SCALE GENOMIC DNA]</scope>
    <source>
        <strain evidence="2 3">120613-1</strain>
    </source>
</reference>
<dbReference type="Proteomes" id="UP000276215">
    <property type="component" value="Unassembled WGS sequence"/>
</dbReference>
<organism evidence="2 3">
    <name type="scientific">Choiromyces venosus 120613-1</name>
    <dbReference type="NCBI Taxonomy" id="1336337"/>
    <lineage>
        <taxon>Eukaryota</taxon>
        <taxon>Fungi</taxon>
        <taxon>Dikarya</taxon>
        <taxon>Ascomycota</taxon>
        <taxon>Pezizomycotina</taxon>
        <taxon>Pezizomycetes</taxon>
        <taxon>Pezizales</taxon>
        <taxon>Tuberaceae</taxon>
        <taxon>Choiromyces</taxon>
    </lineage>
</organism>
<evidence type="ECO:0000313" key="2">
    <source>
        <dbReference type="EMBL" id="RPB03066.1"/>
    </source>
</evidence>
<dbReference type="AlphaFoldDB" id="A0A3N4JXI4"/>
<evidence type="ECO:0000313" key="3">
    <source>
        <dbReference type="Proteomes" id="UP000276215"/>
    </source>
</evidence>
<accession>A0A3N4JXI4</accession>
<feature type="region of interest" description="Disordered" evidence="1">
    <location>
        <begin position="52"/>
        <end position="78"/>
    </location>
</feature>
<sequence>MSLQYLFTPCLSLGHSSLFSPQCSNTSCQLLVDHLQPPLHQEALQKYQPSTATLRPQVQRQPRKPHIEPNQSHGPFSTRCIIQL</sequence>
<evidence type="ECO:0000256" key="1">
    <source>
        <dbReference type="SAM" id="MobiDB-lite"/>
    </source>
</evidence>
<protein>
    <submittedName>
        <fullName evidence="2">Uncharacterized protein</fullName>
    </submittedName>
</protein>